<evidence type="ECO:0000313" key="2">
    <source>
        <dbReference type="Proteomes" id="UP000011185"/>
    </source>
</evidence>
<dbReference type="HOGENOM" id="CLU_1670622_0_0_1"/>
<sequence>MRCNLMVNEQQENHSLRVSGDYKFIDTNLAVFNIIRQCMLFIEEELSKHKDDDEDEDTIITFSFFGSKKQSIKFYKTLRLNDLKSFLKKGMPKRSSLEDIGASRLTNMVATYFKCSVYDIFTYDDLKKIFTNLKNNFSFYPVLETKGNYFFLLYLPIL</sequence>
<dbReference type="InParanoid" id="L7JX21"/>
<gene>
    <name evidence="1" type="ORF">THOM_1464</name>
</gene>
<accession>L7JX21</accession>
<keyword evidence="2" id="KW-1185">Reference proteome</keyword>
<protein>
    <submittedName>
        <fullName evidence="1">Uncharacterized protein</fullName>
    </submittedName>
</protein>
<dbReference type="VEuPathDB" id="MicrosporidiaDB:THOM_1464"/>
<dbReference type="AlphaFoldDB" id="L7JX21"/>
<reference evidence="1 2" key="1">
    <citation type="journal article" date="2012" name="PLoS Pathog.">
        <title>The genome of the obligate intracellular parasite Trachipleistophora hominis: new insights into microsporidian genome dynamics and reductive evolution.</title>
        <authorList>
            <person name="Heinz E."/>
            <person name="Williams T.A."/>
            <person name="Nakjang S."/>
            <person name="Noel C.J."/>
            <person name="Swan D.C."/>
            <person name="Goldberg A.V."/>
            <person name="Harris S.R."/>
            <person name="Weinmaier T."/>
            <person name="Markert S."/>
            <person name="Becher D."/>
            <person name="Bernhardt J."/>
            <person name="Dagan T."/>
            <person name="Hacker C."/>
            <person name="Lucocq J.M."/>
            <person name="Schweder T."/>
            <person name="Rattei T."/>
            <person name="Hall N."/>
            <person name="Hirt R.P."/>
            <person name="Embley T.M."/>
        </authorList>
    </citation>
    <scope>NUCLEOTIDE SEQUENCE [LARGE SCALE GENOMIC DNA]</scope>
</reference>
<proteinExistence type="predicted"/>
<name>L7JX21_TRAHO</name>
<evidence type="ECO:0000313" key="1">
    <source>
        <dbReference type="EMBL" id="ELQ75601.1"/>
    </source>
</evidence>
<dbReference type="EMBL" id="JH993941">
    <property type="protein sequence ID" value="ELQ75601.1"/>
    <property type="molecule type" value="Genomic_DNA"/>
</dbReference>
<dbReference type="Proteomes" id="UP000011185">
    <property type="component" value="Unassembled WGS sequence"/>
</dbReference>
<organism evidence="1 2">
    <name type="scientific">Trachipleistophora hominis</name>
    <name type="common">Microsporidian parasite</name>
    <dbReference type="NCBI Taxonomy" id="72359"/>
    <lineage>
        <taxon>Eukaryota</taxon>
        <taxon>Fungi</taxon>
        <taxon>Fungi incertae sedis</taxon>
        <taxon>Microsporidia</taxon>
        <taxon>Pleistophoridae</taxon>
        <taxon>Trachipleistophora</taxon>
    </lineage>
</organism>